<dbReference type="InterPro" id="IPR021456">
    <property type="entry name" value="DUF3107"/>
</dbReference>
<accession>A0A9D1URX1</accession>
<proteinExistence type="predicted"/>
<protein>
    <submittedName>
        <fullName evidence="1">DUF3107 domain-containing protein</fullName>
    </submittedName>
</protein>
<dbReference type="AlphaFoldDB" id="A0A9D1URX1"/>
<evidence type="ECO:0000313" key="2">
    <source>
        <dbReference type="Proteomes" id="UP000824151"/>
    </source>
</evidence>
<dbReference type="EMBL" id="DXGD01000204">
    <property type="protein sequence ID" value="HIW99609.1"/>
    <property type="molecule type" value="Genomic_DNA"/>
</dbReference>
<name>A0A9D1URX1_9MICC</name>
<dbReference type="Pfam" id="PF11305">
    <property type="entry name" value="DUF3107"/>
    <property type="match status" value="1"/>
</dbReference>
<dbReference type="Proteomes" id="UP000824151">
    <property type="component" value="Unassembled WGS sequence"/>
</dbReference>
<reference evidence="1" key="2">
    <citation type="submission" date="2021-04" db="EMBL/GenBank/DDBJ databases">
        <authorList>
            <person name="Gilroy R."/>
        </authorList>
    </citation>
    <scope>NUCLEOTIDE SEQUENCE</scope>
    <source>
        <strain evidence="1">ChiHejej3B27-3195</strain>
    </source>
</reference>
<reference evidence="1" key="1">
    <citation type="journal article" date="2021" name="PeerJ">
        <title>Extensive microbial diversity within the chicken gut microbiome revealed by metagenomics and culture.</title>
        <authorList>
            <person name="Gilroy R."/>
            <person name="Ravi A."/>
            <person name="Getino M."/>
            <person name="Pursley I."/>
            <person name="Horton D.L."/>
            <person name="Alikhan N.F."/>
            <person name="Baker D."/>
            <person name="Gharbi K."/>
            <person name="Hall N."/>
            <person name="Watson M."/>
            <person name="Adriaenssens E.M."/>
            <person name="Foster-Nyarko E."/>
            <person name="Jarju S."/>
            <person name="Secka A."/>
            <person name="Antonio M."/>
            <person name="Oren A."/>
            <person name="Chaudhuri R.R."/>
            <person name="La Ragione R."/>
            <person name="Hildebrand F."/>
            <person name="Pallen M.J."/>
        </authorList>
    </citation>
    <scope>NUCLEOTIDE SEQUENCE</scope>
    <source>
        <strain evidence="1">ChiHejej3B27-3195</strain>
    </source>
</reference>
<sequence length="78" mass="8365">MEVRIGVQNVTREIVIESEAKPEDIEKSVAEAVEKNQALLSLQDRRGKSILVPVATIGYVEIGSDTKQAVGFAAPAAE</sequence>
<organism evidence="1 2">
    <name type="scientific">Candidatus Nesterenkonia stercoripullorum</name>
    <dbReference type="NCBI Taxonomy" id="2838701"/>
    <lineage>
        <taxon>Bacteria</taxon>
        <taxon>Bacillati</taxon>
        <taxon>Actinomycetota</taxon>
        <taxon>Actinomycetes</taxon>
        <taxon>Micrococcales</taxon>
        <taxon>Micrococcaceae</taxon>
        <taxon>Nesterenkonia</taxon>
    </lineage>
</organism>
<gene>
    <name evidence="1" type="ORF">H9871_05650</name>
</gene>
<comment type="caution">
    <text evidence="1">The sequence shown here is derived from an EMBL/GenBank/DDBJ whole genome shotgun (WGS) entry which is preliminary data.</text>
</comment>
<evidence type="ECO:0000313" key="1">
    <source>
        <dbReference type="EMBL" id="HIW99609.1"/>
    </source>
</evidence>